<dbReference type="OrthoDB" id="27911at2759"/>
<dbReference type="GO" id="GO:0005737">
    <property type="term" value="C:cytoplasm"/>
    <property type="evidence" value="ECO:0007669"/>
    <property type="project" value="UniProtKB-SubCell"/>
</dbReference>
<dbReference type="AlphaFoldDB" id="A0A0M8MX75"/>
<proteinExistence type="inferred from homology"/>
<dbReference type="VEuPathDB" id="FungiDB:Malapachy_2929"/>
<dbReference type="Gene3D" id="2.130.10.10">
    <property type="entry name" value="YVTN repeat-like/Quinoprotein amine dehydrogenase"/>
    <property type="match status" value="5"/>
</dbReference>
<keyword evidence="7 11" id="KW-0853">WD repeat</keyword>
<feature type="repeat" description="WD" evidence="11">
    <location>
        <begin position="317"/>
        <end position="355"/>
    </location>
</feature>
<evidence type="ECO:0000259" key="13">
    <source>
        <dbReference type="Pfam" id="PF01467"/>
    </source>
</evidence>
<keyword evidence="8" id="KW-0819">tRNA processing</keyword>
<dbReference type="PROSITE" id="PS50082">
    <property type="entry name" value="WD_REPEATS_2"/>
    <property type="match status" value="3"/>
</dbReference>
<keyword evidence="6" id="KW-0963">Cytoplasm</keyword>
<feature type="repeat" description="WD" evidence="11">
    <location>
        <begin position="973"/>
        <end position="1004"/>
    </location>
</feature>
<dbReference type="GO" id="GO:0002098">
    <property type="term" value="P:tRNA wobble uridine modification"/>
    <property type="evidence" value="ECO:0007669"/>
    <property type="project" value="InterPro"/>
</dbReference>
<evidence type="ECO:0000256" key="2">
    <source>
        <dbReference type="ARBA" id="ARBA00004496"/>
    </source>
</evidence>
<dbReference type="PANTHER" id="PTHR44111">
    <property type="entry name" value="ELONGATOR COMPLEX PROTEIN 2"/>
    <property type="match status" value="1"/>
</dbReference>
<dbReference type="GeneID" id="28729289"/>
<feature type="domain" description="Cytidyltransferase-like" evidence="13">
    <location>
        <begin position="703"/>
        <end position="764"/>
    </location>
</feature>
<dbReference type="Pfam" id="PF00400">
    <property type="entry name" value="WD40"/>
    <property type="match status" value="6"/>
</dbReference>
<dbReference type="UniPathway" id="UPA00988"/>
<sequence length="1158" mass="126534">MNDHGASSVRHEYLSCAVNRTPHQAEWLTVTDEHGTEHDVLVFGVHKAFAMAVSPCDPMSQVQYKWATNFAHEVHVLRTLEKPGEQPRVLLGSYGGALEVWQARPSSSLPVTWTCEASVPDAHTAAITAIGVVRDPYSREHASNVFVTGSSDSHLHVWDVASMQCVQTISLDGAFPMDIALVRMPGPAPVMLMAVALTEKRLFLYQRDGDAPFTLCLRLEGHTDWPRALDFTVAADVHRPTELSVYLASASQDSHIRLWKWQTDVSGSCGDTNDTTPRDTFEEMAQDLMPDDQGIKTKTHWLTMGGRPWALSLDALLLGHDAWVTDVRWCPTRAGTAPRAVLLSSSVDNSVMMWSPHVLSSDATSAWCALSDPEAAQSMWLPMHRLGDVGSLSGGFLGARWHPSSAWHTPAVAAHDRQGALHVWQRSADKKWAPLWTVSGHAGAAQSVAWEPLGDYFLSTGLDRTTRLHGTWHNADTRTWHELARPQTHGYDMHDAAWLDRTTFVSAADEKVLRVFGAPQAFVTSAQQLRTFQTMPQTRHVLALEVRERAQWHQGEALRDAMYAAMESRPAALSVLVFAEALHDCTRAWPSSTCSLRDVEALLQQLYLQAWAAAVAQDHLLADITVYILPAASSTPQAQALVTQWARTHTMVQGLWDVEGAFRPASSWSVWPLPVHTVPLGPCSSDVPPMEYTSAAQGPVVAVGGTFDHLHIGHKLLLSMAALCATDTLIVGVTGPELLTSKKHREYVESIEHRQAAVRHFVRDLRSTIAPLHTDCVAIHDVCGPAGTAEALRVLVLTEETVSGGQVIADTRAKNGVPPVHTYVVRLVDAHGNASSTAASKVGSTGIRAWLAAKHIEPGMEATQLLGGALETRASAAHVPPLGLSNRAVESSSSSSDVATPTFTTPPGPESLASLTLWPELEKLYGHGYELLSVAIDPVTQLIASTCKATTATHAVVRLFDGQARFKPCGSPLEGHALSITRVAFSPDGRYLLSVSRDRSWRVFVRHADEYVPWIGERAHARILWDGAWAWEAPSTLFATASRDKTVKVWSLIPDTSKPYTLCATLALKDAVTCVAWGPQHTLAVGLEGGDVVVYTAERTTSSTYEWRVQFTLSRHHTGTVHRLAFRPPGAWEDSYHQVSYQLLSAGDDGCVRLVSWP</sequence>
<evidence type="ECO:0000256" key="3">
    <source>
        <dbReference type="ARBA" id="ARBA00005043"/>
    </source>
</evidence>
<evidence type="ECO:0000256" key="11">
    <source>
        <dbReference type="PROSITE-ProRule" id="PRU00221"/>
    </source>
</evidence>
<evidence type="ECO:0000256" key="5">
    <source>
        <dbReference type="ARBA" id="ARBA00020267"/>
    </source>
</evidence>
<organism evidence="14 15">
    <name type="scientific">Malassezia pachydermatis</name>
    <dbReference type="NCBI Taxonomy" id="77020"/>
    <lineage>
        <taxon>Eukaryota</taxon>
        <taxon>Fungi</taxon>
        <taxon>Dikarya</taxon>
        <taxon>Basidiomycota</taxon>
        <taxon>Ustilaginomycotina</taxon>
        <taxon>Malasseziomycetes</taxon>
        <taxon>Malasseziales</taxon>
        <taxon>Malasseziaceae</taxon>
        <taxon>Malassezia</taxon>
    </lineage>
</organism>
<comment type="caution">
    <text evidence="14">The sequence shown here is derived from an EMBL/GenBank/DDBJ whole genome shotgun (WGS) entry which is preliminary data.</text>
</comment>
<dbReference type="InterPro" id="IPR037289">
    <property type="entry name" value="Elp2"/>
</dbReference>
<dbReference type="GO" id="GO:0033588">
    <property type="term" value="C:elongator holoenzyme complex"/>
    <property type="evidence" value="ECO:0007669"/>
    <property type="project" value="InterPro"/>
</dbReference>
<gene>
    <name evidence="14" type="ORF">Malapachy_2929</name>
</gene>
<evidence type="ECO:0000313" key="15">
    <source>
        <dbReference type="Proteomes" id="UP000037751"/>
    </source>
</evidence>
<dbReference type="PANTHER" id="PTHR44111:SF1">
    <property type="entry name" value="ELONGATOR COMPLEX PROTEIN 2"/>
    <property type="match status" value="1"/>
</dbReference>
<accession>A0A0M8MX75</accession>
<evidence type="ECO:0000256" key="6">
    <source>
        <dbReference type="ARBA" id="ARBA00022490"/>
    </source>
</evidence>
<name>A0A0M8MX75_9BASI</name>
<keyword evidence="9" id="KW-0677">Repeat</keyword>
<keyword evidence="15" id="KW-1185">Reference proteome</keyword>
<comment type="pathway">
    <text evidence="3">tRNA modification; 5-methoxycarbonylmethyl-2-thiouridine-tRNA biosynthesis.</text>
</comment>
<dbReference type="InterPro" id="IPR015943">
    <property type="entry name" value="WD40/YVTN_repeat-like_dom_sf"/>
</dbReference>
<dbReference type="GO" id="GO:0005634">
    <property type="term" value="C:nucleus"/>
    <property type="evidence" value="ECO:0007669"/>
    <property type="project" value="UniProtKB-SubCell"/>
</dbReference>
<evidence type="ECO:0000256" key="8">
    <source>
        <dbReference type="ARBA" id="ARBA00022694"/>
    </source>
</evidence>
<dbReference type="Proteomes" id="UP000037751">
    <property type="component" value="Unassembled WGS sequence"/>
</dbReference>
<reference evidence="14 15" key="1">
    <citation type="submission" date="2015-07" db="EMBL/GenBank/DDBJ databases">
        <title>Draft Genome Sequence of Malassezia furfur CBS1878 and Malassezia pachydermatis CBS1879.</title>
        <authorList>
            <person name="Triana S."/>
            <person name="Ohm R."/>
            <person name="Gonzalez A."/>
            <person name="DeCock H."/>
            <person name="Restrepo S."/>
            <person name="Celis A."/>
        </authorList>
    </citation>
    <scope>NUCLEOTIDE SEQUENCE [LARGE SCALE GENOMIC DNA]</scope>
    <source>
        <strain evidence="14 15">CBS 1879</strain>
    </source>
</reference>
<feature type="repeat" description="WD" evidence="11">
    <location>
        <begin position="120"/>
        <end position="168"/>
    </location>
</feature>
<keyword evidence="10" id="KW-0539">Nucleus</keyword>
<comment type="similarity">
    <text evidence="4">Belongs to the WD repeat ELP2 family.</text>
</comment>
<dbReference type="InterPro" id="IPR014729">
    <property type="entry name" value="Rossmann-like_a/b/a_fold"/>
</dbReference>
<dbReference type="PROSITE" id="PS50294">
    <property type="entry name" value="WD_REPEATS_REGION"/>
    <property type="match status" value="1"/>
</dbReference>
<dbReference type="STRING" id="77020.A0A0M8MX75"/>
<dbReference type="RefSeq" id="XP_017993746.1">
    <property type="nucleotide sequence ID" value="XM_018137413.1"/>
</dbReference>
<protein>
    <recommendedName>
        <fullName evidence="5">Elongator complex protein 2</fullName>
    </recommendedName>
</protein>
<dbReference type="Gene3D" id="3.40.50.620">
    <property type="entry name" value="HUPs"/>
    <property type="match status" value="1"/>
</dbReference>
<evidence type="ECO:0000313" key="14">
    <source>
        <dbReference type="EMBL" id="KOS16114.1"/>
    </source>
</evidence>
<comment type="subcellular location">
    <subcellularLocation>
        <location evidence="2">Cytoplasm</location>
    </subcellularLocation>
    <subcellularLocation>
        <location evidence="1">Nucleus</location>
    </subcellularLocation>
</comment>
<feature type="region of interest" description="Disordered" evidence="12">
    <location>
        <begin position="885"/>
        <end position="909"/>
    </location>
</feature>
<dbReference type="SUPFAM" id="SSF50978">
    <property type="entry name" value="WD40 repeat-like"/>
    <property type="match status" value="2"/>
</dbReference>
<dbReference type="InterPro" id="IPR004821">
    <property type="entry name" value="Cyt_trans-like"/>
</dbReference>
<evidence type="ECO:0000256" key="4">
    <source>
        <dbReference type="ARBA" id="ARBA00005881"/>
    </source>
</evidence>
<dbReference type="SUPFAM" id="SSF52374">
    <property type="entry name" value="Nucleotidylyl transferase"/>
    <property type="match status" value="1"/>
</dbReference>
<dbReference type="InterPro" id="IPR036322">
    <property type="entry name" value="WD40_repeat_dom_sf"/>
</dbReference>
<evidence type="ECO:0000256" key="1">
    <source>
        <dbReference type="ARBA" id="ARBA00004123"/>
    </source>
</evidence>
<dbReference type="SMART" id="SM00320">
    <property type="entry name" value="WD40"/>
    <property type="match status" value="10"/>
</dbReference>
<evidence type="ECO:0000256" key="9">
    <source>
        <dbReference type="ARBA" id="ARBA00022737"/>
    </source>
</evidence>
<dbReference type="GO" id="GO:0003824">
    <property type="term" value="F:catalytic activity"/>
    <property type="evidence" value="ECO:0007669"/>
    <property type="project" value="InterPro"/>
</dbReference>
<dbReference type="Pfam" id="PF01467">
    <property type="entry name" value="CTP_transf_like"/>
    <property type="match status" value="1"/>
</dbReference>
<evidence type="ECO:0000256" key="7">
    <source>
        <dbReference type="ARBA" id="ARBA00022574"/>
    </source>
</evidence>
<evidence type="ECO:0000256" key="12">
    <source>
        <dbReference type="SAM" id="MobiDB-lite"/>
    </source>
</evidence>
<dbReference type="EMBL" id="LGAV01000001">
    <property type="protein sequence ID" value="KOS16114.1"/>
    <property type="molecule type" value="Genomic_DNA"/>
</dbReference>
<evidence type="ECO:0000256" key="10">
    <source>
        <dbReference type="ARBA" id="ARBA00023242"/>
    </source>
</evidence>
<dbReference type="InterPro" id="IPR001680">
    <property type="entry name" value="WD40_rpt"/>
</dbReference>